<protein>
    <recommendedName>
        <fullName evidence="3">GRIP domain-containing protein</fullName>
    </recommendedName>
</protein>
<gene>
    <name evidence="4" type="ORF">NDES1114_LOCUS2131</name>
</gene>
<feature type="compositionally biased region" description="Basic and acidic residues" evidence="2">
    <location>
        <begin position="38"/>
        <end position="52"/>
    </location>
</feature>
<feature type="compositionally biased region" description="Low complexity" evidence="2">
    <location>
        <begin position="28"/>
        <end position="37"/>
    </location>
</feature>
<dbReference type="PROSITE" id="PS50913">
    <property type="entry name" value="GRIP"/>
    <property type="match status" value="1"/>
</dbReference>
<feature type="compositionally biased region" description="Low complexity" evidence="2">
    <location>
        <begin position="55"/>
        <end position="77"/>
    </location>
</feature>
<proteinExistence type="predicted"/>
<dbReference type="AlphaFoldDB" id="A0A7S1PMS9"/>
<dbReference type="EMBL" id="HBGF01003074">
    <property type="protein sequence ID" value="CAD9091633.1"/>
    <property type="molecule type" value="Transcribed_RNA"/>
</dbReference>
<evidence type="ECO:0000256" key="1">
    <source>
        <dbReference type="SAM" id="Coils"/>
    </source>
</evidence>
<accession>A0A7S1PMS9</accession>
<keyword evidence="1" id="KW-0175">Coiled coil</keyword>
<name>A0A7S1PMS9_NEODS</name>
<evidence type="ECO:0000259" key="3">
    <source>
        <dbReference type="PROSITE" id="PS50913"/>
    </source>
</evidence>
<reference evidence="4" key="1">
    <citation type="submission" date="2021-01" db="EMBL/GenBank/DDBJ databases">
        <authorList>
            <person name="Corre E."/>
            <person name="Pelletier E."/>
            <person name="Niang G."/>
            <person name="Scheremetjew M."/>
            <person name="Finn R."/>
            <person name="Kale V."/>
            <person name="Holt S."/>
            <person name="Cochrane G."/>
            <person name="Meng A."/>
            <person name="Brown T."/>
            <person name="Cohen L."/>
        </authorList>
    </citation>
    <scope>NUCLEOTIDE SEQUENCE</scope>
    <source>
        <strain evidence="4">CCAP 1951/1</strain>
    </source>
</reference>
<evidence type="ECO:0000256" key="2">
    <source>
        <dbReference type="SAM" id="MobiDB-lite"/>
    </source>
</evidence>
<feature type="coiled-coil region" evidence="1">
    <location>
        <begin position="123"/>
        <end position="157"/>
    </location>
</feature>
<sequence length="221" mass="23825">MDAAREEASALQKECDAAHIEASESRVAADQAEAASAKAEREAADLRKELREALSQQARSPAAQQPPASASASSWQQDIVAGVMDQRGSGGSHHPPGDAAGEDFDRDIARLARQSAASQRSAQDSLKLEVESLREALKQQQKQAAAKDASLTRLSRELEQRKADERKVEAANYAKNVIVQFVSAPSDDVRAKMLPALSAVLEFDANDKATVQRAFPRVTHL</sequence>
<feature type="region of interest" description="Disordered" evidence="2">
    <location>
        <begin position="22"/>
        <end position="104"/>
    </location>
</feature>
<feature type="domain" description="GRIP" evidence="3">
    <location>
        <begin position="164"/>
        <end position="214"/>
    </location>
</feature>
<organism evidence="4">
    <name type="scientific">Neobodo designis</name>
    <name type="common">Flagellated protozoan</name>
    <name type="synonym">Bodo designis</name>
    <dbReference type="NCBI Taxonomy" id="312471"/>
    <lineage>
        <taxon>Eukaryota</taxon>
        <taxon>Discoba</taxon>
        <taxon>Euglenozoa</taxon>
        <taxon>Kinetoplastea</taxon>
        <taxon>Metakinetoplastina</taxon>
        <taxon>Neobodonida</taxon>
        <taxon>Neobodo</taxon>
    </lineage>
</organism>
<evidence type="ECO:0000313" key="4">
    <source>
        <dbReference type="EMBL" id="CAD9091633.1"/>
    </source>
</evidence>
<dbReference type="Pfam" id="PF01465">
    <property type="entry name" value="GRIP"/>
    <property type="match status" value="1"/>
</dbReference>
<dbReference type="SMART" id="SM00755">
    <property type="entry name" value="Grip"/>
    <property type="match status" value="1"/>
</dbReference>
<dbReference type="InterPro" id="IPR000237">
    <property type="entry name" value="GRIP_dom"/>
</dbReference>